<dbReference type="GO" id="GO:0003676">
    <property type="term" value="F:nucleic acid binding"/>
    <property type="evidence" value="ECO:0007669"/>
    <property type="project" value="InterPro"/>
</dbReference>
<dbReference type="InterPro" id="IPR036397">
    <property type="entry name" value="RNaseH_sf"/>
</dbReference>
<evidence type="ECO:0008006" key="4">
    <source>
        <dbReference type="Google" id="ProtNLM"/>
    </source>
</evidence>
<feature type="region of interest" description="Disordered" evidence="1">
    <location>
        <begin position="135"/>
        <end position="161"/>
    </location>
</feature>
<dbReference type="PANTHER" id="PTHR45835">
    <property type="entry name" value="YALI0A06105P"/>
    <property type="match status" value="1"/>
</dbReference>
<sequence>MHFIFGLPPDAQGYSGVLVFVDRFSKMVHLIPVSDKISTADTAVHFIDTVFRHHFLPVSIVSDRTRRVHRLLDYLAIHVGEKYLDDIYKEDDCDTSDGEDSAFYSDGPRSSMHQTSQAAVKPLNDLNQLGQIEEEHPTPQRPGKEKAWQKKKPVAPNRQADTAGYDTVKLLDILARSGTEDVYCKSSSSSEARESPHTFAGHMGSGIIHRG</sequence>
<dbReference type="PANTHER" id="PTHR45835:SF99">
    <property type="entry name" value="CHROMO DOMAIN-CONTAINING PROTEIN-RELATED"/>
    <property type="match status" value="1"/>
</dbReference>
<dbReference type="EMBL" id="ANIY01002962">
    <property type="protein sequence ID" value="ETP38071.1"/>
    <property type="molecule type" value="Genomic_DNA"/>
</dbReference>
<dbReference type="SUPFAM" id="SSF53098">
    <property type="entry name" value="Ribonuclease H-like"/>
    <property type="match status" value="1"/>
</dbReference>
<feature type="region of interest" description="Disordered" evidence="1">
    <location>
        <begin position="98"/>
        <end position="117"/>
    </location>
</feature>
<protein>
    <recommendedName>
        <fullName evidence="4">Integrase catalytic domain-containing protein</fullName>
    </recommendedName>
</protein>
<feature type="region of interest" description="Disordered" evidence="1">
    <location>
        <begin position="185"/>
        <end position="211"/>
    </location>
</feature>
<dbReference type="AlphaFoldDB" id="W2YSW9"/>
<proteinExistence type="predicted"/>
<comment type="caution">
    <text evidence="2">The sequence shown here is derived from an EMBL/GenBank/DDBJ whole genome shotgun (WGS) entry which is preliminary data.</text>
</comment>
<dbReference type="InterPro" id="IPR012337">
    <property type="entry name" value="RNaseH-like_sf"/>
</dbReference>
<dbReference type="Proteomes" id="UP000018948">
    <property type="component" value="Unassembled WGS sequence"/>
</dbReference>
<dbReference type="Gene3D" id="3.30.420.10">
    <property type="entry name" value="Ribonuclease H-like superfamily/Ribonuclease H"/>
    <property type="match status" value="1"/>
</dbReference>
<organism evidence="2 3">
    <name type="scientific">Phytophthora nicotianae P10297</name>
    <dbReference type="NCBI Taxonomy" id="1317064"/>
    <lineage>
        <taxon>Eukaryota</taxon>
        <taxon>Sar</taxon>
        <taxon>Stramenopiles</taxon>
        <taxon>Oomycota</taxon>
        <taxon>Peronosporomycetes</taxon>
        <taxon>Peronosporales</taxon>
        <taxon>Peronosporaceae</taxon>
        <taxon>Phytophthora</taxon>
    </lineage>
</organism>
<dbReference type="OrthoDB" id="1938712at2759"/>
<accession>W2YSW9</accession>
<feature type="compositionally biased region" description="Basic and acidic residues" evidence="1">
    <location>
        <begin position="135"/>
        <end position="148"/>
    </location>
</feature>
<name>W2YSW9_PHYNI</name>
<evidence type="ECO:0000313" key="2">
    <source>
        <dbReference type="EMBL" id="ETP38071.1"/>
    </source>
</evidence>
<gene>
    <name evidence="2" type="ORF">F442_14220</name>
</gene>
<evidence type="ECO:0000256" key="1">
    <source>
        <dbReference type="SAM" id="MobiDB-lite"/>
    </source>
</evidence>
<evidence type="ECO:0000313" key="3">
    <source>
        <dbReference type="Proteomes" id="UP000018948"/>
    </source>
</evidence>
<reference evidence="2 3" key="1">
    <citation type="submission" date="2013-11" db="EMBL/GenBank/DDBJ databases">
        <title>The Genome Sequence of Phytophthora parasitica P10297.</title>
        <authorList>
            <consortium name="The Broad Institute Genomics Platform"/>
            <person name="Russ C."/>
            <person name="Tyler B."/>
            <person name="Panabieres F."/>
            <person name="Shan W."/>
            <person name="Tripathy S."/>
            <person name="Grunwald N."/>
            <person name="Machado M."/>
            <person name="Johnson C.S."/>
            <person name="Walker B."/>
            <person name="Young S.K."/>
            <person name="Zeng Q."/>
            <person name="Gargeya S."/>
            <person name="Fitzgerald M."/>
            <person name="Haas B."/>
            <person name="Abouelleil A."/>
            <person name="Allen A.W."/>
            <person name="Alvarado L."/>
            <person name="Arachchi H.M."/>
            <person name="Berlin A.M."/>
            <person name="Chapman S.B."/>
            <person name="Gainer-Dewar J."/>
            <person name="Goldberg J."/>
            <person name="Griggs A."/>
            <person name="Gujja S."/>
            <person name="Hansen M."/>
            <person name="Howarth C."/>
            <person name="Imamovic A."/>
            <person name="Ireland A."/>
            <person name="Larimer J."/>
            <person name="McCowan C."/>
            <person name="Murphy C."/>
            <person name="Pearson M."/>
            <person name="Poon T.W."/>
            <person name="Priest M."/>
            <person name="Roberts A."/>
            <person name="Saif S."/>
            <person name="Shea T."/>
            <person name="Sisk P."/>
            <person name="Sykes S."/>
            <person name="Wortman J."/>
            <person name="Nusbaum C."/>
            <person name="Birren B."/>
        </authorList>
    </citation>
    <scope>NUCLEOTIDE SEQUENCE [LARGE SCALE GENOMIC DNA]</scope>
    <source>
        <strain evidence="2 3">P10297</strain>
    </source>
</reference>